<evidence type="ECO:0000313" key="3">
    <source>
        <dbReference type="EMBL" id="MFC0318085.1"/>
    </source>
</evidence>
<sequence length="708" mass="77949">MRLKFCYIFLLLSCAIWKVEAAKYLFLVAGQSNSVGKGNASLAPAVMPGVAYEYVYQADSLRPLIDPVGANELDFESASSGSAWPAFADTFYQLTGDTIVLVPASRGGSSCHEKAELDNYGTWAVSGRLFNNALRKVEAAMKKTGLPLSGIIWLQGERDANAINSGKLAQAAYERSLKELIVRFRTAMHASTPFFIVKTGYYNNHPRAGFDQVRASQDHVAKQMDSVYIAFEGTNLFINSGLMTDEIHYNQEGLNKVGDSLAFKVANKLGITEQNLPKTGALQIKGIDEFKLRKGAANFFKKARERKKLRVGYIGGSITQADKGYRKQTTELLKVLLPNNELVELTAGIPGTDADLGACRLADQLLSKQPDLVFIEFAANGGFPQGMEGIIRQIKKTDPQIDICLIYAATVGQLKAYQEGTILTHIAKIEQLADHYQLPSVHMALYLAWMVQQEKLIAKGDAGNKLGKPIFTEDGVHPLPIGGNLYAAAIVRMFRAALELFLSGKEAAPDLPSALYVDNWEQAQWISPQEGAIFSDDWKEIPTTGKLQQFGVWFPTVMTADQAGASCTIRFEGDAVGLFDIGGPEVGQLKVTLDGREVQLLVDKGVRYNVVSEGQTVLNRFNINCNNRYRGQFFMLQTSLGKHEVTFSIDKIIPDKREILGADQLDDITAHPEKYAHAQIYIGKILVKGDILDEPSMLKIAFPSHRTM</sequence>
<dbReference type="EMBL" id="JBHLWO010000001">
    <property type="protein sequence ID" value="MFC0318085.1"/>
    <property type="molecule type" value="Genomic_DNA"/>
</dbReference>
<dbReference type="InterPro" id="IPR005181">
    <property type="entry name" value="SASA"/>
</dbReference>
<dbReference type="Pfam" id="PF03629">
    <property type="entry name" value="SASA"/>
    <property type="match status" value="1"/>
</dbReference>
<dbReference type="PANTHER" id="PTHR31988">
    <property type="entry name" value="ESTERASE, PUTATIVE (DUF303)-RELATED"/>
    <property type="match status" value="1"/>
</dbReference>
<dbReference type="Gene3D" id="3.40.50.1110">
    <property type="entry name" value="SGNH hydrolase"/>
    <property type="match status" value="2"/>
</dbReference>
<proteinExistence type="predicted"/>
<dbReference type="Proteomes" id="UP001589774">
    <property type="component" value="Unassembled WGS sequence"/>
</dbReference>
<evidence type="ECO:0000259" key="2">
    <source>
        <dbReference type="Pfam" id="PF03629"/>
    </source>
</evidence>
<feature type="domain" description="Sialate O-acetylesterase" evidence="2">
    <location>
        <begin position="24"/>
        <end position="265"/>
    </location>
</feature>
<dbReference type="CDD" id="cd00229">
    <property type="entry name" value="SGNH_hydrolase"/>
    <property type="match status" value="1"/>
</dbReference>
<keyword evidence="4" id="KW-1185">Reference proteome</keyword>
<comment type="caution">
    <text evidence="3">The sequence shown here is derived from an EMBL/GenBank/DDBJ whole genome shotgun (WGS) entry which is preliminary data.</text>
</comment>
<gene>
    <name evidence="3" type="ORF">ACFFI0_07180</name>
</gene>
<evidence type="ECO:0000256" key="1">
    <source>
        <dbReference type="ARBA" id="ARBA00022801"/>
    </source>
</evidence>
<keyword evidence="1" id="KW-0378">Hydrolase</keyword>
<organism evidence="3 4">
    <name type="scientific">Olivibacter oleidegradans</name>
    <dbReference type="NCBI Taxonomy" id="760123"/>
    <lineage>
        <taxon>Bacteria</taxon>
        <taxon>Pseudomonadati</taxon>
        <taxon>Bacteroidota</taxon>
        <taxon>Sphingobacteriia</taxon>
        <taxon>Sphingobacteriales</taxon>
        <taxon>Sphingobacteriaceae</taxon>
        <taxon>Olivibacter</taxon>
    </lineage>
</organism>
<accession>A0ABV6HIY9</accession>
<name>A0ABV6HIY9_9SPHI</name>
<evidence type="ECO:0000313" key="4">
    <source>
        <dbReference type="Proteomes" id="UP001589774"/>
    </source>
</evidence>
<reference evidence="3 4" key="1">
    <citation type="submission" date="2024-09" db="EMBL/GenBank/DDBJ databases">
        <authorList>
            <person name="Sun Q."/>
            <person name="Mori K."/>
        </authorList>
    </citation>
    <scope>NUCLEOTIDE SEQUENCE [LARGE SCALE GENOMIC DNA]</scope>
    <source>
        <strain evidence="3 4">CCM 7765</strain>
    </source>
</reference>
<protein>
    <submittedName>
        <fullName evidence="3">Sialate O-acetylesterase</fullName>
    </submittedName>
</protein>
<dbReference type="RefSeq" id="WP_130856177.1">
    <property type="nucleotide sequence ID" value="NZ_JBHLWO010000001.1"/>
</dbReference>
<dbReference type="InterPro" id="IPR052940">
    <property type="entry name" value="Carb_Esterase_6"/>
</dbReference>
<dbReference type="InterPro" id="IPR036514">
    <property type="entry name" value="SGNH_hydro_sf"/>
</dbReference>
<dbReference type="PANTHER" id="PTHR31988:SF19">
    <property type="entry name" value="9-O-ACETYL-N-ACETYLNEURAMINIC ACID DEACETYLASE-RELATED"/>
    <property type="match status" value="1"/>
</dbReference>
<dbReference type="SUPFAM" id="SSF52266">
    <property type="entry name" value="SGNH hydrolase"/>
    <property type="match status" value="2"/>
</dbReference>